<dbReference type="Proteomes" id="UP000215563">
    <property type="component" value="Unassembled WGS sequence"/>
</dbReference>
<dbReference type="AlphaFoldDB" id="A0A229RFD2"/>
<sequence>MPIKWSRIHAELGESPTALTYAMVDRAVRLDMAETDDLEWKRALPQGPDKKLEEFAKDLAAMANTGGGLIVYGVSEDADERADELLGVANGKAERQTLHSYAARWVRPLIGDLAIESLDDGRGGPGLIVVFVTASPDAPHVVVYENNRMGVPYRYGPHTNWMSEHELERAYRDRFSRRADDRAALVALLDGLKPEIDQDKGVWLALAAQPVLSPPPRTSGPDRQNAIKAILDAEALAGDLTGDTSWFRKLLGLSDGVVANPRTGLRRWRFRSYRADDNLQASASWPVVELHHNGGVALAVELTSTVSVPKLHDAHWVPVRVMDLLIGAGVALASSHSRTLGITGTIMVRADLLTSGSAPSRHLIAVERVHPDSSSFERVGGSAPVRVPAAVEATFTADSDITALRDAARQLAEDLNHQFGKPDCSLP</sequence>
<accession>A0A229RFD2</accession>
<dbReference type="Pfam" id="PF04326">
    <property type="entry name" value="SLFN_AlbA_2"/>
    <property type="match status" value="1"/>
</dbReference>
<dbReference type="InterPro" id="IPR007421">
    <property type="entry name" value="Schlafen_AlbA_2_dom"/>
</dbReference>
<protein>
    <submittedName>
        <fullName evidence="2">ATP-binding protein</fullName>
    </submittedName>
</protein>
<keyword evidence="2" id="KW-0547">Nucleotide-binding</keyword>
<evidence type="ECO:0000313" key="3">
    <source>
        <dbReference type="Proteomes" id="UP000215563"/>
    </source>
</evidence>
<gene>
    <name evidence="2" type="ORF">CFP75_30840</name>
</gene>
<dbReference type="OrthoDB" id="3188432at2"/>
<reference evidence="2 3" key="1">
    <citation type="submission" date="2017-07" db="EMBL/GenBank/DDBJ databases">
        <title>Amycolatopsis alba DSM 44262 Genome sequencing and assembly.</title>
        <authorList>
            <person name="Kaur N."/>
            <person name="Mayilraj S."/>
        </authorList>
    </citation>
    <scope>NUCLEOTIDE SEQUENCE [LARGE SCALE GENOMIC DNA]</scope>
    <source>
        <strain evidence="2 3">DSM 44262</strain>
    </source>
</reference>
<dbReference type="GO" id="GO:0005524">
    <property type="term" value="F:ATP binding"/>
    <property type="evidence" value="ECO:0007669"/>
    <property type="project" value="UniProtKB-KW"/>
</dbReference>
<dbReference type="Gene3D" id="3.30.950.30">
    <property type="entry name" value="Schlafen, AAA domain"/>
    <property type="match status" value="1"/>
</dbReference>
<organism evidence="2 3">
    <name type="scientific">Amycolatopsis alba DSM 44262</name>
    <dbReference type="NCBI Taxonomy" id="1125972"/>
    <lineage>
        <taxon>Bacteria</taxon>
        <taxon>Bacillati</taxon>
        <taxon>Actinomycetota</taxon>
        <taxon>Actinomycetes</taxon>
        <taxon>Pseudonocardiales</taxon>
        <taxon>Pseudonocardiaceae</taxon>
        <taxon>Amycolatopsis</taxon>
    </lineage>
</organism>
<evidence type="ECO:0000313" key="2">
    <source>
        <dbReference type="EMBL" id="OXM45357.1"/>
    </source>
</evidence>
<keyword evidence="3" id="KW-1185">Reference proteome</keyword>
<name>A0A229RFD2_AMYAL</name>
<proteinExistence type="predicted"/>
<dbReference type="RefSeq" id="WP_020635486.1">
    <property type="nucleotide sequence ID" value="NZ_KB913032.1"/>
</dbReference>
<dbReference type="InterPro" id="IPR038461">
    <property type="entry name" value="Schlafen_AlbA_2_dom_sf"/>
</dbReference>
<dbReference type="EMBL" id="NMQU01000104">
    <property type="protein sequence ID" value="OXM45357.1"/>
    <property type="molecule type" value="Genomic_DNA"/>
</dbReference>
<comment type="caution">
    <text evidence="2">The sequence shown here is derived from an EMBL/GenBank/DDBJ whole genome shotgun (WGS) entry which is preliminary data.</text>
</comment>
<evidence type="ECO:0000259" key="1">
    <source>
        <dbReference type="Pfam" id="PF04326"/>
    </source>
</evidence>
<feature type="domain" description="Schlafen AlbA-2" evidence="1">
    <location>
        <begin position="34"/>
        <end position="160"/>
    </location>
</feature>
<keyword evidence="2" id="KW-0067">ATP-binding</keyword>